<gene>
    <name evidence="1" type="ORF">B1A_09194</name>
</gene>
<reference evidence="1" key="1">
    <citation type="submission" date="2013-08" db="EMBL/GenBank/DDBJ databases">
        <authorList>
            <person name="Mendez C."/>
            <person name="Richter M."/>
            <person name="Ferrer M."/>
            <person name="Sanchez J."/>
        </authorList>
    </citation>
    <scope>NUCLEOTIDE SEQUENCE</scope>
</reference>
<reference evidence="1" key="2">
    <citation type="journal article" date="2014" name="ISME J.">
        <title>Microbial stratification in low pH oxic and suboxic macroscopic growths along an acid mine drainage.</title>
        <authorList>
            <person name="Mendez-Garcia C."/>
            <person name="Mesa V."/>
            <person name="Sprenger R.R."/>
            <person name="Richter M."/>
            <person name="Diez M.S."/>
            <person name="Solano J."/>
            <person name="Bargiela R."/>
            <person name="Golyshina O.V."/>
            <person name="Manteca A."/>
            <person name="Ramos J.L."/>
            <person name="Gallego J.R."/>
            <person name="Llorente I."/>
            <person name="Martins Dos Santos V.A."/>
            <person name="Jensen O.N."/>
            <person name="Pelaez A.I."/>
            <person name="Sanchez J."/>
            <person name="Ferrer M."/>
        </authorList>
    </citation>
    <scope>NUCLEOTIDE SEQUENCE</scope>
</reference>
<sequence length="69" mass="7985">MSDFVDHYNNDHQHSGIKFVTPQQAHSGEHIELLNRRRELYEGARKSKPGLLDLGQMQRLGSSIRGTYY</sequence>
<name>T1B0G6_9ZZZZ</name>
<evidence type="ECO:0000313" key="1">
    <source>
        <dbReference type="EMBL" id="EQD63307.1"/>
    </source>
</evidence>
<organism evidence="1">
    <name type="scientific">mine drainage metagenome</name>
    <dbReference type="NCBI Taxonomy" id="410659"/>
    <lineage>
        <taxon>unclassified sequences</taxon>
        <taxon>metagenomes</taxon>
        <taxon>ecological metagenomes</taxon>
    </lineage>
</organism>
<dbReference type="AlphaFoldDB" id="T1B0G6"/>
<feature type="non-terminal residue" evidence="1">
    <location>
        <position position="69"/>
    </location>
</feature>
<comment type="caution">
    <text evidence="1">The sequence shown here is derived from an EMBL/GenBank/DDBJ whole genome shotgun (WGS) entry which is preliminary data.</text>
</comment>
<proteinExistence type="predicted"/>
<dbReference type="EMBL" id="AUZX01006547">
    <property type="protein sequence ID" value="EQD63307.1"/>
    <property type="molecule type" value="Genomic_DNA"/>
</dbReference>
<accession>T1B0G6</accession>
<protein>
    <submittedName>
        <fullName evidence="1">Transposase</fullName>
    </submittedName>
</protein>